<feature type="region of interest" description="Disordered" evidence="6">
    <location>
        <begin position="102"/>
        <end position="131"/>
    </location>
</feature>
<dbReference type="GO" id="GO:0005634">
    <property type="term" value="C:nucleus"/>
    <property type="evidence" value="ECO:0007669"/>
    <property type="project" value="UniProtKB-SubCell"/>
</dbReference>
<keyword evidence="9" id="KW-1185">Reference proteome</keyword>
<dbReference type="InterPro" id="IPR050815">
    <property type="entry name" value="TF_fung"/>
</dbReference>
<dbReference type="Gene3D" id="4.10.240.10">
    <property type="entry name" value="Zn(2)-C6 fungal-type DNA-binding domain"/>
    <property type="match status" value="1"/>
</dbReference>
<keyword evidence="2" id="KW-0479">Metal-binding</keyword>
<evidence type="ECO:0000259" key="7">
    <source>
        <dbReference type="PROSITE" id="PS50048"/>
    </source>
</evidence>
<dbReference type="CDD" id="cd12148">
    <property type="entry name" value="fungal_TF_MHR"/>
    <property type="match status" value="1"/>
</dbReference>
<dbReference type="InterPro" id="IPR036864">
    <property type="entry name" value="Zn2-C6_fun-type_DNA-bd_sf"/>
</dbReference>
<evidence type="ECO:0000256" key="6">
    <source>
        <dbReference type="SAM" id="MobiDB-lite"/>
    </source>
</evidence>
<dbReference type="GO" id="GO:0008270">
    <property type="term" value="F:zinc ion binding"/>
    <property type="evidence" value="ECO:0007669"/>
    <property type="project" value="InterPro"/>
</dbReference>
<evidence type="ECO:0000256" key="2">
    <source>
        <dbReference type="ARBA" id="ARBA00022723"/>
    </source>
</evidence>
<evidence type="ECO:0000256" key="3">
    <source>
        <dbReference type="ARBA" id="ARBA00023015"/>
    </source>
</evidence>
<dbReference type="PROSITE" id="PS50048">
    <property type="entry name" value="ZN2_CY6_FUNGAL_2"/>
    <property type="match status" value="1"/>
</dbReference>
<proteinExistence type="predicted"/>
<evidence type="ECO:0000313" key="8">
    <source>
        <dbReference type="EMBL" id="KZT12150.1"/>
    </source>
</evidence>
<feature type="domain" description="Zn(2)-C6 fungal-type" evidence="7">
    <location>
        <begin position="42"/>
        <end position="74"/>
    </location>
</feature>
<dbReference type="PROSITE" id="PS00463">
    <property type="entry name" value="ZN2_CY6_FUNGAL_1"/>
    <property type="match status" value="1"/>
</dbReference>
<reference evidence="8 9" key="1">
    <citation type="journal article" date="2016" name="Mol. Biol. Evol.">
        <title>Comparative Genomics of Early-Diverging Mushroom-Forming Fungi Provides Insights into the Origins of Lignocellulose Decay Capabilities.</title>
        <authorList>
            <person name="Nagy L.G."/>
            <person name="Riley R."/>
            <person name="Tritt A."/>
            <person name="Adam C."/>
            <person name="Daum C."/>
            <person name="Floudas D."/>
            <person name="Sun H."/>
            <person name="Yadav J.S."/>
            <person name="Pangilinan J."/>
            <person name="Larsson K.H."/>
            <person name="Matsuura K."/>
            <person name="Barry K."/>
            <person name="Labutti K."/>
            <person name="Kuo R."/>
            <person name="Ohm R.A."/>
            <person name="Bhattacharya S.S."/>
            <person name="Shirouzu T."/>
            <person name="Yoshinaga Y."/>
            <person name="Martin F.M."/>
            <person name="Grigoriev I.V."/>
            <person name="Hibbett D.S."/>
        </authorList>
    </citation>
    <scope>NUCLEOTIDE SEQUENCE [LARGE SCALE GENOMIC DNA]</scope>
    <source>
        <strain evidence="8 9">93-53</strain>
    </source>
</reference>
<evidence type="ECO:0000256" key="5">
    <source>
        <dbReference type="ARBA" id="ARBA00023242"/>
    </source>
</evidence>
<dbReference type="Proteomes" id="UP000076871">
    <property type="component" value="Unassembled WGS sequence"/>
</dbReference>
<dbReference type="SUPFAM" id="SSF57701">
    <property type="entry name" value="Zn2/Cys6 DNA-binding domain"/>
    <property type="match status" value="1"/>
</dbReference>
<dbReference type="GO" id="GO:0000981">
    <property type="term" value="F:DNA-binding transcription factor activity, RNA polymerase II-specific"/>
    <property type="evidence" value="ECO:0007669"/>
    <property type="project" value="InterPro"/>
</dbReference>
<evidence type="ECO:0000313" key="9">
    <source>
        <dbReference type="Proteomes" id="UP000076871"/>
    </source>
</evidence>
<gene>
    <name evidence="8" type="ORF">LAESUDRAFT_168775</name>
</gene>
<keyword evidence="5" id="KW-0539">Nucleus</keyword>
<dbReference type="SMART" id="SM00066">
    <property type="entry name" value="GAL4"/>
    <property type="match status" value="1"/>
</dbReference>
<dbReference type="PANTHER" id="PTHR47338">
    <property type="entry name" value="ZN(II)2CYS6 TRANSCRIPTION FACTOR (EUROFUNG)-RELATED"/>
    <property type="match status" value="1"/>
</dbReference>
<comment type="subcellular location">
    <subcellularLocation>
        <location evidence="1">Nucleus</location>
    </subcellularLocation>
</comment>
<evidence type="ECO:0000256" key="1">
    <source>
        <dbReference type="ARBA" id="ARBA00004123"/>
    </source>
</evidence>
<dbReference type="CDD" id="cd00067">
    <property type="entry name" value="GAL4"/>
    <property type="match status" value="1"/>
</dbReference>
<dbReference type="RefSeq" id="XP_040769798.1">
    <property type="nucleotide sequence ID" value="XM_040901427.1"/>
</dbReference>
<keyword evidence="4" id="KW-0804">Transcription</keyword>
<dbReference type="STRING" id="1314785.A0A165HT39"/>
<protein>
    <recommendedName>
        <fullName evidence="7">Zn(2)-C6 fungal-type domain-containing protein</fullName>
    </recommendedName>
</protein>
<dbReference type="Pfam" id="PF00172">
    <property type="entry name" value="Zn_clus"/>
    <property type="match status" value="1"/>
</dbReference>
<dbReference type="InterPro" id="IPR001138">
    <property type="entry name" value="Zn2Cys6_DnaBD"/>
</dbReference>
<dbReference type="PANTHER" id="PTHR47338:SF29">
    <property type="entry name" value="ZN(2)-C6 FUNGAL-TYPE DOMAIN-CONTAINING PROTEIN"/>
    <property type="match status" value="1"/>
</dbReference>
<organism evidence="8 9">
    <name type="scientific">Laetiporus sulphureus 93-53</name>
    <dbReference type="NCBI Taxonomy" id="1314785"/>
    <lineage>
        <taxon>Eukaryota</taxon>
        <taxon>Fungi</taxon>
        <taxon>Dikarya</taxon>
        <taxon>Basidiomycota</taxon>
        <taxon>Agaricomycotina</taxon>
        <taxon>Agaricomycetes</taxon>
        <taxon>Polyporales</taxon>
        <taxon>Laetiporus</taxon>
    </lineage>
</organism>
<accession>A0A165HT39</accession>
<dbReference type="OrthoDB" id="2309723at2759"/>
<name>A0A165HT39_9APHY</name>
<dbReference type="EMBL" id="KV427606">
    <property type="protein sequence ID" value="KZT12150.1"/>
    <property type="molecule type" value="Genomic_DNA"/>
</dbReference>
<dbReference type="InParanoid" id="A0A165HT39"/>
<dbReference type="AlphaFoldDB" id="A0A165HT39"/>
<sequence length="584" mass="63742">MAHKIASHCGNCAQESIYTTRKLGNQQAAGPSRSRRAPRNSACLNCRKRKHKCDGVRPTCGPCIRSLRGNECIYLESPRPSRQQALEQQIIRLQERLSELGQTDGDSLSDISGEQQESPTPSVSPYDATSSNNHDSGALVARYLGQATASMSISVSSMPEPSSAAVQSIVNAFLVHSDQVGFFLDKARFSALVFLARNDARLSPALRDAVYLWGVHFSATDALAVYGPVLLTRAVQALNSASVNMAAFETMQIVQAQILVSNYHFSFGRMVEGKYFCDAAAILALSCHLYRNGFSQTSHTLIDVDNSYNPSLRTRNDTIEPAEHSRARWHLYVLEKCWAAILHSSSRIHGTSGPFEADEYGVDIPSLQGVPLSVASGHGQDNVNDLILQAKAAALFERATRLTAEWTADTDLERYAIEFVLLDDMIDRFITMVEPMHTSSGGTMSRTLLTTLTLAHAATIRLHEKLQHSGSLSGKKDVRAAKAASVALVSIASEQLPFLNPIITILWTIVCRVLVREKARLRELWTSSSAAQRVLASEASLQTIQAAHADTSSVLSSLTAVMSVYGRTSPFMATQAIRMQQESA</sequence>
<evidence type="ECO:0000256" key="4">
    <source>
        <dbReference type="ARBA" id="ARBA00023163"/>
    </source>
</evidence>
<keyword evidence="3" id="KW-0805">Transcription regulation</keyword>
<dbReference type="GeneID" id="63818459"/>